<dbReference type="EMBL" id="JANFNH010000008">
    <property type="protein sequence ID" value="MCQ4042579.1"/>
    <property type="molecule type" value="Genomic_DNA"/>
</dbReference>
<dbReference type="Proteomes" id="UP001206206">
    <property type="component" value="Unassembled WGS sequence"/>
</dbReference>
<proteinExistence type="predicted"/>
<comment type="caution">
    <text evidence="1">The sequence shown here is derived from an EMBL/GenBank/DDBJ whole genome shotgun (WGS) entry which is preliminary data.</text>
</comment>
<evidence type="ECO:0000313" key="1">
    <source>
        <dbReference type="EMBL" id="MCQ4042579.1"/>
    </source>
</evidence>
<dbReference type="RefSeq" id="WP_255926896.1">
    <property type="nucleotide sequence ID" value="NZ_JANFNH010000008.1"/>
</dbReference>
<protein>
    <submittedName>
        <fullName evidence="1">Uncharacterized protein</fullName>
    </submittedName>
</protein>
<name>A0ABT1PB36_9ACTN</name>
<keyword evidence="2" id="KW-1185">Reference proteome</keyword>
<gene>
    <name evidence="1" type="ORF">NON19_11175</name>
</gene>
<reference evidence="1 2" key="1">
    <citation type="submission" date="2022-06" db="EMBL/GenBank/DDBJ databases">
        <title>Draft genome sequence of type strain Streptomyces rubrisoli DSM 42083.</title>
        <authorList>
            <person name="Duangmal K."/>
            <person name="Klaysubun C."/>
        </authorList>
    </citation>
    <scope>NUCLEOTIDE SEQUENCE [LARGE SCALE GENOMIC DNA]</scope>
    <source>
        <strain evidence="1 2">DSM 42083</strain>
    </source>
</reference>
<accession>A0ABT1PB36</accession>
<sequence length="180" mass="19731">MLYAFGFDRIGVVVSDLYFIDPDPEPGQEGAEHGVRLELRMLAEGALKGSIYSARPISIDRPVWRVDLLESVAGPTGSFNRTHHHPRFDGWEPGRRVFVRELSADPLKWLGQKLSDLPGVLADAGVPEAEVAPTDAARLRDCVPQILEVVERLLNSVWSGGLGQPPADGAELTEARVSWL</sequence>
<evidence type="ECO:0000313" key="2">
    <source>
        <dbReference type="Proteomes" id="UP001206206"/>
    </source>
</evidence>
<organism evidence="1 2">
    <name type="scientific">Streptantibioticus rubrisoli</name>
    <dbReference type="NCBI Taxonomy" id="1387313"/>
    <lineage>
        <taxon>Bacteria</taxon>
        <taxon>Bacillati</taxon>
        <taxon>Actinomycetota</taxon>
        <taxon>Actinomycetes</taxon>
        <taxon>Kitasatosporales</taxon>
        <taxon>Streptomycetaceae</taxon>
        <taxon>Streptantibioticus</taxon>
    </lineage>
</organism>